<dbReference type="OrthoDB" id="9796641at2"/>
<reference evidence="1 2" key="1">
    <citation type="submission" date="2016-11" db="EMBL/GenBank/DDBJ databases">
        <authorList>
            <person name="Jaros S."/>
            <person name="Januszkiewicz K."/>
            <person name="Wedrychowicz H."/>
        </authorList>
    </citation>
    <scope>NUCLEOTIDE SEQUENCE [LARGE SCALE GENOMIC DNA]</scope>
    <source>
        <strain evidence="1 2">CGMCC 1.10190</strain>
    </source>
</reference>
<dbReference type="EMBL" id="FQXE01000004">
    <property type="protein sequence ID" value="SHH63738.1"/>
    <property type="molecule type" value="Genomic_DNA"/>
</dbReference>
<dbReference type="STRING" id="658167.SAMN04488135_10433"/>
<name>A0A1M5ULJ9_9BURK</name>
<gene>
    <name evidence="1" type="ORF">SAMN04488135_10433</name>
</gene>
<dbReference type="InterPro" id="IPR025528">
    <property type="entry name" value="BrnA_antitoxin"/>
</dbReference>
<accession>A0A1M5ULJ9</accession>
<dbReference type="RefSeq" id="WP_073102732.1">
    <property type="nucleotide sequence ID" value="NZ_FQXE01000004.1"/>
</dbReference>
<evidence type="ECO:0000313" key="1">
    <source>
        <dbReference type="EMBL" id="SHH63738.1"/>
    </source>
</evidence>
<sequence length="112" mass="12270">MPKLKPNTIFPTPQEEAAINAGIAADPDAHEWTEDDFKKARPAHEVLPALIGARAAGQMLERRGRPKLETTKVHLNLRLDADVVEAFKAGGPGWQTRMNDALKAWVRTHGAA</sequence>
<keyword evidence="2" id="KW-1185">Reference proteome</keyword>
<dbReference type="Proteomes" id="UP000184226">
    <property type="component" value="Unassembled WGS sequence"/>
</dbReference>
<protein>
    <submittedName>
        <fullName evidence="1">Uncharacterized conserved protein, DUF4415 family</fullName>
    </submittedName>
</protein>
<proteinExistence type="predicted"/>
<dbReference type="Pfam" id="PF14384">
    <property type="entry name" value="BrnA_antitoxin"/>
    <property type="match status" value="1"/>
</dbReference>
<dbReference type="AlphaFoldDB" id="A0A1M5ULJ9"/>
<evidence type="ECO:0000313" key="2">
    <source>
        <dbReference type="Proteomes" id="UP000184226"/>
    </source>
</evidence>
<organism evidence="1 2">
    <name type="scientific">Pollutimonas bauzanensis</name>
    <dbReference type="NCBI Taxonomy" id="658167"/>
    <lineage>
        <taxon>Bacteria</taxon>
        <taxon>Pseudomonadati</taxon>
        <taxon>Pseudomonadota</taxon>
        <taxon>Betaproteobacteria</taxon>
        <taxon>Burkholderiales</taxon>
        <taxon>Alcaligenaceae</taxon>
        <taxon>Pollutimonas</taxon>
    </lineage>
</organism>